<dbReference type="InterPro" id="IPR000477">
    <property type="entry name" value="RT_dom"/>
</dbReference>
<organism evidence="2 3">
    <name type="scientific">Circinella minor</name>
    <dbReference type="NCBI Taxonomy" id="1195481"/>
    <lineage>
        <taxon>Eukaryota</taxon>
        <taxon>Fungi</taxon>
        <taxon>Fungi incertae sedis</taxon>
        <taxon>Mucoromycota</taxon>
        <taxon>Mucoromycotina</taxon>
        <taxon>Mucoromycetes</taxon>
        <taxon>Mucorales</taxon>
        <taxon>Lichtheimiaceae</taxon>
        <taxon>Circinella</taxon>
    </lineage>
</organism>
<evidence type="ECO:0000313" key="3">
    <source>
        <dbReference type="Proteomes" id="UP000646827"/>
    </source>
</evidence>
<dbReference type="Pfam" id="PF00078">
    <property type="entry name" value="RVT_1"/>
    <property type="match status" value="1"/>
</dbReference>
<accession>A0A8H7VG53</accession>
<dbReference type="PROSITE" id="PS50878">
    <property type="entry name" value="RT_POL"/>
    <property type="match status" value="1"/>
</dbReference>
<comment type="caution">
    <text evidence="2">The sequence shown here is derived from an EMBL/GenBank/DDBJ whole genome shotgun (WGS) entry which is preliminary data.</text>
</comment>
<gene>
    <name evidence="2" type="ORF">INT45_012597</name>
</gene>
<dbReference type="OrthoDB" id="2288990at2759"/>
<evidence type="ECO:0000259" key="1">
    <source>
        <dbReference type="PROSITE" id="PS50878"/>
    </source>
</evidence>
<dbReference type="AlphaFoldDB" id="A0A8H7VG53"/>
<protein>
    <recommendedName>
        <fullName evidence="1">Reverse transcriptase domain-containing protein</fullName>
    </recommendedName>
</protein>
<feature type="domain" description="Reverse transcriptase" evidence="1">
    <location>
        <begin position="1"/>
        <end position="116"/>
    </location>
</feature>
<reference evidence="2 3" key="1">
    <citation type="submission" date="2020-12" db="EMBL/GenBank/DDBJ databases">
        <title>Metabolic potential, ecology and presence of endohyphal bacteria is reflected in genomic diversity of Mucoromycotina.</title>
        <authorList>
            <person name="Muszewska A."/>
            <person name="Okrasinska A."/>
            <person name="Steczkiewicz K."/>
            <person name="Drgas O."/>
            <person name="Orlowska M."/>
            <person name="Perlinska-Lenart U."/>
            <person name="Aleksandrzak-Piekarczyk T."/>
            <person name="Szatraj K."/>
            <person name="Zielenkiewicz U."/>
            <person name="Pilsyk S."/>
            <person name="Malc E."/>
            <person name="Mieczkowski P."/>
            <person name="Kruszewska J.S."/>
            <person name="Biernat P."/>
            <person name="Pawlowska J."/>
        </authorList>
    </citation>
    <scope>NUCLEOTIDE SEQUENCE [LARGE SCALE GENOMIC DNA]</scope>
    <source>
        <strain evidence="2 3">CBS 142.35</strain>
    </source>
</reference>
<proteinExistence type="predicted"/>
<keyword evidence="3" id="KW-1185">Reference proteome</keyword>
<evidence type="ECO:0000313" key="2">
    <source>
        <dbReference type="EMBL" id="KAG2213294.1"/>
    </source>
</evidence>
<name>A0A8H7VG53_9FUNG</name>
<dbReference type="Proteomes" id="UP000646827">
    <property type="component" value="Unassembled WGS sequence"/>
</dbReference>
<sequence>MVRFLDIKSAYDAVDCDVIWGTLTDHLQLVLLKFIKHLFNDVSITVILKNHTSRSIRPRRGVLQGSILSPILYAVFIDSLPKKLRLSTADSILHMEMPNMEISIVVVQLLVIDRLR</sequence>
<dbReference type="EMBL" id="JAEPRB010000693">
    <property type="protein sequence ID" value="KAG2213294.1"/>
    <property type="molecule type" value="Genomic_DNA"/>
</dbReference>